<feature type="signal peptide" evidence="1">
    <location>
        <begin position="1"/>
        <end position="32"/>
    </location>
</feature>
<protein>
    <submittedName>
        <fullName evidence="2">Uncharacterized protein</fullName>
    </submittedName>
</protein>
<organism evidence="2 3">
    <name type="scientific">Arachnia rubra</name>
    <dbReference type="NCBI Taxonomy" id="1547448"/>
    <lineage>
        <taxon>Bacteria</taxon>
        <taxon>Bacillati</taxon>
        <taxon>Actinomycetota</taxon>
        <taxon>Actinomycetes</taxon>
        <taxon>Propionibacteriales</taxon>
        <taxon>Propionibacteriaceae</taxon>
        <taxon>Arachnia</taxon>
    </lineage>
</organism>
<keyword evidence="3" id="KW-1185">Reference proteome</keyword>
<evidence type="ECO:0000313" key="2">
    <source>
        <dbReference type="EMBL" id="QUC08485.1"/>
    </source>
</evidence>
<dbReference type="EMBL" id="CP072384">
    <property type="protein sequence ID" value="QUC08485.1"/>
    <property type="molecule type" value="Genomic_DNA"/>
</dbReference>
<reference evidence="2 3" key="1">
    <citation type="submission" date="2021-03" db="EMBL/GenBank/DDBJ databases">
        <title>Human Oral Microbial Genomes.</title>
        <authorList>
            <person name="Johnston C.D."/>
            <person name="Chen T."/>
            <person name="Dewhirst F.E."/>
        </authorList>
    </citation>
    <scope>NUCLEOTIDE SEQUENCE [LARGE SCALE GENOMIC DNA]</scope>
    <source>
        <strain evidence="2 3">DSMZ 100122</strain>
    </source>
</reference>
<accession>A0ABX7Y5K1</accession>
<dbReference type="Gene3D" id="3.20.20.80">
    <property type="entry name" value="Glycosidases"/>
    <property type="match status" value="1"/>
</dbReference>
<feature type="chain" id="PRO_5047074088" evidence="1">
    <location>
        <begin position="33"/>
        <end position="388"/>
    </location>
</feature>
<proteinExistence type="predicted"/>
<dbReference type="PROSITE" id="PS51318">
    <property type="entry name" value="TAT"/>
    <property type="match status" value="1"/>
</dbReference>
<evidence type="ECO:0000256" key="1">
    <source>
        <dbReference type="SAM" id="SignalP"/>
    </source>
</evidence>
<name>A0ABX7Y5K1_9ACTN</name>
<gene>
    <name evidence="2" type="ORF">J5A65_01685</name>
</gene>
<sequence>MNMNENPGKLNRRVVLTASLGGLALASLGGLAAHGDDGSTVPKYRMIGVAMPDVTAGTDRHKELASWCEKARINKVGLVAGRVDWTAFPSQDRSSWSSDFGENGDKDPLRDAINIFSGDDDPGQKIVLVVDAQAERFFEKCPKFAGIDTEGRAKTNLPSLTALVKEDSQGKFGKDIISLATELVERYNPSAISLTDLYFEDSTYGEDDLNHFRAATGESDWPRDDANNIKTDDERIVAWRCKAMAGFVARVRDAVHSAGNRRCELWMEVRSPRNDPHGDRKDNGQDYGLLADAADRLVLWDYFGTEPDYLPTRDLAAAFTERTGGSGVLSVGLWGREREDLITPDELETAVKEAVRGGSNWVWVTPTQTVAQKMTDAHWEALVRAWNQ</sequence>
<keyword evidence="1" id="KW-0732">Signal</keyword>
<dbReference type="RefSeq" id="WP_212324450.1">
    <property type="nucleotide sequence ID" value="NZ_AP024463.1"/>
</dbReference>
<dbReference type="Proteomes" id="UP000678513">
    <property type="component" value="Chromosome"/>
</dbReference>
<dbReference type="InterPro" id="IPR006311">
    <property type="entry name" value="TAT_signal"/>
</dbReference>
<evidence type="ECO:0000313" key="3">
    <source>
        <dbReference type="Proteomes" id="UP000678513"/>
    </source>
</evidence>